<reference evidence="3 4" key="1">
    <citation type="journal article" date="2020" name="Microb. Ecol.">
        <title>Ecogenomics of the Marine Benthic Filamentous Cyanobacterium Adonisia.</title>
        <authorList>
            <person name="Walter J.M."/>
            <person name="Coutinho F.H."/>
            <person name="Leomil L."/>
            <person name="Hargreaves P.I."/>
            <person name="Campeao M.E."/>
            <person name="Vieira V.V."/>
            <person name="Silva B.S."/>
            <person name="Fistarol G.O."/>
            <person name="Salomon P.S."/>
            <person name="Sawabe T."/>
            <person name="Mino S."/>
            <person name="Hosokawa M."/>
            <person name="Miyashita H."/>
            <person name="Maruyama F."/>
            <person name="van Verk M.C."/>
            <person name="Dutilh B.E."/>
            <person name="Thompson C.C."/>
            <person name="Thompson F.L."/>
        </authorList>
    </citation>
    <scope>NUCLEOTIDE SEQUENCE [LARGE SCALE GENOMIC DNA]</scope>
    <source>
        <strain evidence="3 4">CCMR0081</strain>
    </source>
</reference>
<gene>
    <name evidence="3" type="ORF">DXZ20_20530</name>
</gene>
<name>A0A6M0RNZ4_9CYAN</name>
<evidence type="ECO:0000256" key="1">
    <source>
        <dbReference type="SAM" id="SignalP"/>
    </source>
</evidence>
<keyword evidence="1" id="KW-0732">Signal</keyword>
<dbReference type="EMBL" id="QXHD01000004">
    <property type="protein sequence ID" value="NEZ57987.1"/>
    <property type="molecule type" value="Genomic_DNA"/>
</dbReference>
<feature type="signal peptide" evidence="1">
    <location>
        <begin position="1"/>
        <end position="23"/>
    </location>
</feature>
<dbReference type="Proteomes" id="UP000481033">
    <property type="component" value="Unassembled WGS sequence"/>
</dbReference>
<accession>A0A6M0RNZ4</accession>
<sequence>MKRIVFAVAATLGVTAFAAPADAALFKWSVDYTGFFAEDAFISGFFIAEGTAATDGVVSGDEFDSWEWSWSGNSEVDAFTISSSDGEFASLLDNTGFFVDGTPNELGLTDGLDQGLYSSDDFGLDLEFLFVDNFGAGTISDGDLTALGTISVSDPEPVPEPATLLGLLAVAGAAAVAKRQKQAA</sequence>
<feature type="chain" id="PRO_5026874013" evidence="1">
    <location>
        <begin position="24"/>
        <end position="184"/>
    </location>
</feature>
<protein>
    <submittedName>
        <fullName evidence="3">PEP-CTERM sorting domain-containing protein</fullName>
    </submittedName>
</protein>
<evidence type="ECO:0000313" key="4">
    <source>
        <dbReference type="Proteomes" id="UP000481033"/>
    </source>
</evidence>
<keyword evidence="4" id="KW-1185">Reference proteome</keyword>
<dbReference type="Pfam" id="PF07589">
    <property type="entry name" value="PEP-CTERM"/>
    <property type="match status" value="1"/>
</dbReference>
<dbReference type="AlphaFoldDB" id="A0A6M0RNZ4"/>
<feature type="domain" description="Ice-binding protein C-terminal" evidence="2">
    <location>
        <begin position="157"/>
        <end position="179"/>
    </location>
</feature>
<comment type="caution">
    <text evidence="3">The sequence shown here is derived from an EMBL/GenBank/DDBJ whole genome shotgun (WGS) entry which is preliminary data.</text>
</comment>
<dbReference type="RefSeq" id="WP_163700197.1">
    <property type="nucleotide sequence ID" value="NZ_QXHD01000004.1"/>
</dbReference>
<dbReference type="InterPro" id="IPR013424">
    <property type="entry name" value="Ice-binding_C"/>
</dbReference>
<evidence type="ECO:0000313" key="3">
    <source>
        <dbReference type="EMBL" id="NEZ57987.1"/>
    </source>
</evidence>
<evidence type="ECO:0000259" key="2">
    <source>
        <dbReference type="Pfam" id="PF07589"/>
    </source>
</evidence>
<organism evidence="3 4">
    <name type="scientific">Adonisia turfae CCMR0081</name>
    <dbReference type="NCBI Taxonomy" id="2292702"/>
    <lineage>
        <taxon>Bacteria</taxon>
        <taxon>Bacillati</taxon>
        <taxon>Cyanobacteriota</taxon>
        <taxon>Adonisia</taxon>
        <taxon>Adonisia turfae</taxon>
    </lineage>
</organism>
<proteinExistence type="predicted"/>
<dbReference type="NCBIfam" id="TIGR02595">
    <property type="entry name" value="PEP_CTERM"/>
    <property type="match status" value="1"/>
</dbReference>